<dbReference type="AlphaFoldDB" id="A0A4Q0QP69"/>
<comment type="caution">
    <text evidence="1">The sequence shown here is derived from an EMBL/GenBank/DDBJ whole genome shotgun (WGS) entry which is preliminary data.</text>
</comment>
<sequence>MDWKKELDALLRETAALVERTATANPQPAVDRPKVTFVPRQTVPVEAPSPAAPPLSWDTSEREHITKRIQNFRAHQERIRREREDFYSRTMQRARDLAEGRLDPRS</sequence>
<dbReference type="EMBL" id="RKMK01000011">
    <property type="protein sequence ID" value="RXG97357.1"/>
    <property type="molecule type" value="Genomic_DNA"/>
</dbReference>
<reference evidence="1 2" key="1">
    <citation type="submission" date="2018-11" db="EMBL/GenBank/DDBJ databases">
        <title>Bradyrhizobium sp. nov., isolated from effective nodules of peanut in China.</title>
        <authorList>
            <person name="Li Y."/>
        </authorList>
    </citation>
    <scope>NUCLEOTIDE SEQUENCE [LARGE SCALE GENOMIC DNA]</scope>
    <source>
        <strain evidence="1 2">CCBAU 51770</strain>
    </source>
</reference>
<gene>
    <name evidence="1" type="ORF">EAS61_15290</name>
</gene>
<evidence type="ECO:0000313" key="2">
    <source>
        <dbReference type="Proteomes" id="UP000290174"/>
    </source>
</evidence>
<dbReference type="RefSeq" id="WP_128956009.1">
    <property type="nucleotide sequence ID" value="NZ_RKMK01000011.1"/>
</dbReference>
<accession>A0A4Q0QP69</accession>
<dbReference type="Proteomes" id="UP000290174">
    <property type="component" value="Unassembled WGS sequence"/>
</dbReference>
<name>A0A4Q0QP69_9BRAD</name>
<protein>
    <submittedName>
        <fullName evidence="1">Uncharacterized protein</fullName>
    </submittedName>
</protein>
<organism evidence="1 2">
    <name type="scientific">Bradyrhizobium zhanjiangense</name>
    <dbReference type="NCBI Taxonomy" id="1325107"/>
    <lineage>
        <taxon>Bacteria</taxon>
        <taxon>Pseudomonadati</taxon>
        <taxon>Pseudomonadota</taxon>
        <taxon>Alphaproteobacteria</taxon>
        <taxon>Hyphomicrobiales</taxon>
        <taxon>Nitrobacteraceae</taxon>
        <taxon>Bradyrhizobium</taxon>
    </lineage>
</organism>
<evidence type="ECO:0000313" key="1">
    <source>
        <dbReference type="EMBL" id="RXG97357.1"/>
    </source>
</evidence>
<proteinExistence type="predicted"/>